<keyword evidence="4" id="KW-1185">Reference proteome</keyword>
<gene>
    <name evidence="2" type="ORF">ABS311_00355</name>
    <name evidence="3" type="ORF">ABS311_00365</name>
</gene>
<reference evidence="3 4" key="1">
    <citation type="submission" date="2024-06" db="EMBL/GenBank/DDBJ databases">
        <authorList>
            <person name="Chen R.Y."/>
        </authorList>
    </citation>
    <scope>NUCLEOTIDE SEQUENCE [LARGE SCALE GENOMIC DNA]</scope>
    <source>
        <strain evidence="3 4">D2</strain>
    </source>
</reference>
<keyword evidence="1" id="KW-0472">Membrane</keyword>
<dbReference type="Proteomes" id="UP001467690">
    <property type="component" value="Unassembled WGS sequence"/>
</dbReference>
<comment type="caution">
    <text evidence="3">The sequence shown here is derived from an EMBL/GenBank/DDBJ whole genome shotgun (WGS) entry which is preliminary data.</text>
</comment>
<keyword evidence="1" id="KW-0812">Transmembrane</keyword>
<feature type="transmembrane region" description="Helical" evidence="1">
    <location>
        <begin position="12"/>
        <end position="33"/>
    </location>
</feature>
<evidence type="ECO:0000313" key="2">
    <source>
        <dbReference type="EMBL" id="MER2490339.1"/>
    </source>
</evidence>
<dbReference type="RefSeq" id="WP_350400158.1">
    <property type="nucleotide sequence ID" value="NZ_JBELOE010000046.1"/>
</dbReference>
<evidence type="ECO:0000313" key="3">
    <source>
        <dbReference type="EMBL" id="MER2490341.1"/>
    </source>
</evidence>
<name>A0ABV1RBP8_9ALTE</name>
<accession>A0ABV1RBP8</accession>
<evidence type="ECO:0008006" key="5">
    <source>
        <dbReference type="Google" id="ProtNLM"/>
    </source>
</evidence>
<dbReference type="EMBL" id="JBELOE010000047">
    <property type="protein sequence ID" value="MER2490341.1"/>
    <property type="molecule type" value="Genomic_DNA"/>
</dbReference>
<organism evidence="3 4">
    <name type="scientific">Catenovulum sediminis</name>
    <dbReference type="NCBI Taxonomy" id="1740262"/>
    <lineage>
        <taxon>Bacteria</taxon>
        <taxon>Pseudomonadati</taxon>
        <taxon>Pseudomonadota</taxon>
        <taxon>Gammaproteobacteria</taxon>
        <taxon>Alteromonadales</taxon>
        <taxon>Alteromonadaceae</taxon>
        <taxon>Catenovulum</taxon>
    </lineage>
</organism>
<keyword evidence="1" id="KW-1133">Transmembrane helix</keyword>
<evidence type="ECO:0000313" key="4">
    <source>
        <dbReference type="Proteomes" id="UP001467690"/>
    </source>
</evidence>
<proteinExistence type="predicted"/>
<feature type="non-terminal residue" evidence="3">
    <location>
        <position position="1"/>
    </location>
</feature>
<dbReference type="EMBL" id="JBELOE010000046">
    <property type="protein sequence ID" value="MER2490339.1"/>
    <property type="molecule type" value="Genomic_DNA"/>
</dbReference>
<protein>
    <recommendedName>
        <fullName evidence="5">Transposase</fullName>
    </recommendedName>
</protein>
<evidence type="ECO:0000256" key="1">
    <source>
        <dbReference type="SAM" id="Phobius"/>
    </source>
</evidence>
<sequence length="61" mass="6751">AKFLTQKRTMRIVIGQVHLAGMLALMRYLTAIIQTTMLLTTILSDLNTAQMASFIGKKPVS</sequence>